<dbReference type="Proteomes" id="UP000094565">
    <property type="component" value="Chromosome 2"/>
</dbReference>
<sequence>MQFNSVVISQLLLTLAGVSMGASTAFNQHHQHQRATLEKRATTCKFPTDKNLVAVTPNSKNGGWALSPDQECTAGSYCPYACPPGQLMAQWDPKATSYSYPESERGGIYCNDNGEIEVPFSNKDWCYSGKGTLQASNKAGSNVAFCQTVLPGNEAMLIPTNVDGGSTEDLAIPGTDYWASTAAHYYINPPGVSTEDGCVWGSTANPYGNWAPYVAGGNVDNSGNSFVKIGWNPIYLEDATPFRNTKPDFGVRITCSDGQCNGLPCEIDPSKNGINEVSSSQSSNGAGGANSCVVTGSNGAKVTIEVFTAGGVSKREEVPIQNLLSNEDSSSTNHTNSTPVVDPINSGVSLSVTSPMVVMTLVALTTFLFC</sequence>
<comment type="similarity">
    <text evidence="1">Belongs to the SUN family.</text>
</comment>
<dbReference type="InterPro" id="IPR005556">
    <property type="entry name" value="SUN"/>
</dbReference>
<dbReference type="InterPro" id="IPR053088">
    <property type="entry name" value="Beta-glucosidase/SUN-like"/>
</dbReference>
<feature type="compositionally biased region" description="Polar residues" evidence="2">
    <location>
        <begin position="324"/>
        <end position="339"/>
    </location>
</feature>
<feature type="signal peptide" evidence="3">
    <location>
        <begin position="1"/>
        <end position="21"/>
    </location>
</feature>
<dbReference type="Pfam" id="PF03856">
    <property type="entry name" value="SUN"/>
    <property type="match status" value="1"/>
</dbReference>
<accession>A0A1B2JD51</accession>
<evidence type="ECO:0000313" key="4">
    <source>
        <dbReference type="EMBL" id="ANZ75976.1"/>
    </source>
</evidence>
<gene>
    <name evidence="4" type="primary">YMR244W</name>
    <name evidence="4" type="ORF">ATY40_BA7502990</name>
</gene>
<dbReference type="EMBL" id="CP014585">
    <property type="protein sequence ID" value="ANZ75976.1"/>
    <property type="molecule type" value="Genomic_DNA"/>
</dbReference>
<feature type="chain" id="PRO_5008539436" evidence="3">
    <location>
        <begin position="22"/>
        <end position="370"/>
    </location>
</feature>
<name>A0A1B2JD51_PICPA</name>
<protein>
    <submittedName>
        <fullName evidence="4">BA75_02990T0</fullName>
    </submittedName>
</protein>
<keyword evidence="3" id="KW-0732">Signal</keyword>
<evidence type="ECO:0000313" key="5">
    <source>
        <dbReference type="Proteomes" id="UP000094565"/>
    </source>
</evidence>
<evidence type="ECO:0000256" key="3">
    <source>
        <dbReference type="SAM" id="SignalP"/>
    </source>
</evidence>
<dbReference type="PANTHER" id="PTHR31654">
    <property type="entry name" value="SECRETED BETA-GLUCOSIDASE ADG3-RELATED"/>
    <property type="match status" value="1"/>
</dbReference>
<proteinExistence type="inferred from homology"/>
<dbReference type="AlphaFoldDB" id="A0A1B2JD51"/>
<keyword evidence="5" id="KW-1185">Reference proteome</keyword>
<evidence type="ECO:0000256" key="1">
    <source>
        <dbReference type="ARBA" id="ARBA00010579"/>
    </source>
</evidence>
<organism evidence="4 5">
    <name type="scientific">Komagataella pastoris</name>
    <name type="common">Yeast</name>
    <name type="synonym">Pichia pastoris</name>
    <dbReference type="NCBI Taxonomy" id="4922"/>
    <lineage>
        <taxon>Eukaryota</taxon>
        <taxon>Fungi</taxon>
        <taxon>Dikarya</taxon>
        <taxon>Ascomycota</taxon>
        <taxon>Saccharomycotina</taxon>
        <taxon>Pichiomycetes</taxon>
        <taxon>Pichiales</taxon>
        <taxon>Pichiaceae</taxon>
        <taxon>Komagataella</taxon>
    </lineage>
</organism>
<evidence type="ECO:0000256" key="2">
    <source>
        <dbReference type="SAM" id="MobiDB-lite"/>
    </source>
</evidence>
<feature type="region of interest" description="Disordered" evidence="2">
    <location>
        <begin position="324"/>
        <end position="344"/>
    </location>
</feature>
<reference evidence="4 5" key="1">
    <citation type="submission" date="2016-02" db="EMBL/GenBank/DDBJ databases">
        <title>Comparative genomic and transcriptomic foundation for Pichia pastoris.</title>
        <authorList>
            <person name="Love K.R."/>
            <person name="Shah K.A."/>
            <person name="Whittaker C.A."/>
            <person name="Wu J."/>
            <person name="Bartlett M.C."/>
            <person name="Ma D."/>
            <person name="Leeson R.L."/>
            <person name="Priest M."/>
            <person name="Young S.K."/>
            <person name="Love J.C."/>
        </authorList>
    </citation>
    <scope>NUCLEOTIDE SEQUENCE [LARGE SCALE GENOMIC DNA]</scope>
    <source>
        <strain evidence="4 5">ATCC 28485</strain>
    </source>
</reference>
<dbReference type="OrthoDB" id="5554151at2759"/>
<dbReference type="PANTHER" id="PTHR31654:SF0">
    <property type="entry name" value="SECRETED BETA-GLUCOSIDASE ADG3-RELATED"/>
    <property type="match status" value="1"/>
</dbReference>